<keyword evidence="3" id="KW-1185">Reference proteome</keyword>
<evidence type="ECO:0000256" key="1">
    <source>
        <dbReference type="SAM" id="SignalP"/>
    </source>
</evidence>
<name>A0A936Z545_9BURK</name>
<protein>
    <submittedName>
        <fullName evidence="2">DUF1302 domain-containing protein</fullName>
    </submittedName>
</protein>
<dbReference type="Proteomes" id="UP000599109">
    <property type="component" value="Unassembled WGS sequence"/>
</dbReference>
<dbReference type="EMBL" id="JAEQNE010000006">
    <property type="protein sequence ID" value="MBL0393880.1"/>
    <property type="molecule type" value="Genomic_DNA"/>
</dbReference>
<feature type="chain" id="PRO_5037428336" evidence="1">
    <location>
        <begin position="27"/>
        <end position="549"/>
    </location>
</feature>
<feature type="signal peptide" evidence="1">
    <location>
        <begin position="1"/>
        <end position="26"/>
    </location>
</feature>
<organism evidence="2 3">
    <name type="scientific">Ramlibacter monticola</name>
    <dbReference type="NCBI Taxonomy" id="1926872"/>
    <lineage>
        <taxon>Bacteria</taxon>
        <taxon>Pseudomonadati</taxon>
        <taxon>Pseudomonadota</taxon>
        <taxon>Betaproteobacteria</taxon>
        <taxon>Burkholderiales</taxon>
        <taxon>Comamonadaceae</taxon>
        <taxon>Ramlibacter</taxon>
    </lineage>
</organism>
<accession>A0A936Z545</accession>
<evidence type="ECO:0000313" key="3">
    <source>
        <dbReference type="Proteomes" id="UP000599109"/>
    </source>
</evidence>
<sequence length="549" mass="58691">MQEKRAGAPRAIALACALLASGGSQAFTFETESIRGSFDSTITVGAGIRTRQPACDLVIQGASGPGAPAGCLAPTSMLGDQGNLNYGRGDAFTTYLKGNHELLLKLPSEVTAMARANWVRDFTATHTTGILSATTPPNLTDGLSDSARDDLTFKARLLDLWVSKGFEVGEQHARVRVGNQVISWGESLFLPGGINSTNAVDIMRLSQPGTQLKEVFLPAPMVSVASGVARGVNVEAYVQTNWNKSYFPPTGSYWSVVNGLGKGADAYGLVDVDAKNAGQWGAAVKYQPAGTQLNLGAYFLNYHDKTPNFSFNADRNGALGWTYLEDRKLYGVSANFPLGDWAVGTELSYRPRDAVALNANSGCTSQNGNCWVDEKRFQWHLTGLLSLTPNGTGGGFLQAVGAQTATLLAEAVVIRYPNLQPTYGGDPVAAGGWGWGQETDPTAAPVPVGTKTSSGINFDFSWVYDGTLVPGWQVTPGVYYFQALSGRTPNASGLFMKGAKSANLYLNFAQNPTKWQFGFNYAMFRGGASSLDQPLGDRDFFGMYLSRNF</sequence>
<dbReference type="AlphaFoldDB" id="A0A936Z545"/>
<evidence type="ECO:0000313" key="2">
    <source>
        <dbReference type="EMBL" id="MBL0393880.1"/>
    </source>
</evidence>
<dbReference type="InterPro" id="IPR010727">
    <property type="entry name" value="DUF1302"/>
</dbReference>
<dbReference type="Pfam" id="PF06980">
    <property type="entry name" value="DUF1302"/>
    <property type="match status" value="1"/>
</dbReference>
<comment type="caution">
    <text evidence="2">The sequence shown here is derived from an EMBL/GenBank/DDBJ whole genome shotgun (WGS) entry which is preliminary data.</text>
</comment>
<dbReference type="RefSeq" id="WP_201676529.1">
    <property type="nucleotide sequence ID" value="NZ_JAEQNE010000006.1"/>
</dbReference>
<proteinExistence type="predicted"/>
<reference evidence="2 3" key="1">
    <citation type="journal article" date="2017" name="Int. J. Syst. Evol. Microbiol.">
        <title>Ramlibacter monticola sp. nov., isolated from forest soil.</title>
        <authorList>
            <person name="Chaudhary D.K."/>
            <person name="Kim J."/>
        </authorList>
    </citation>
    <scope>NUCLEOTIDE SEQUENCE [LARGE SCALE GENOMIC DNA]</scope>
    <source>
        <strain evidence="2 3">KACC 19175</strain>
    </source>
</reference>
<keyword evidence="1" id="KW-0732">Signal</keyword>
<gene>
    <name evidence="2" type="ORF">JJ685_22270</name>
</gene>